<keyword evidence="1" id="KW-0053">Apoptosis</keyword>
<accession>A0ABX1QED0</accession>
<feature type="region of interest" description="Disordered" evidence="2">
    <location>
        <begin position="629"/>
        <end position="651"/>
    </location>
</feature>
<dbReference type="InterPro" id="IPR002182">
    <property type="entry name" value="NB-ARC"/>
</dbReference>
<dbReference type="InterPro" id="IPR036388">
    <property type="entry name" value="WH-like_DNA-bd_sf"/>
</dbReference>
<feature type="domain" description="NB-ARC" evidence="3">
    <location>
        <begin position="91"/>
        <end position="206"/>
    </location>
</feature>
<protein>
    <recommendedName>
        <fullName evidence="3">NB-ARC domain-containing protein</fullName>
    </recommendedName>
</protein>
<dbReference type="Gene3D" id="1.10.10.10">
    <property type="entry name" value="Winged helix-like DNA-binding domain superfamily/Winged helix DNA-binding domain"/>
    <property type="match status" value="1"/>
</dbReference>
<dbReference type="RefSeq" id="WP_169261914.1">
    <property type="nucleotide sequence ID" value="NZ_WTVQ01000040.1"/>
</dbReference>
<reference evidence="4 5" key="1">
    <citation type="submission" date="2019-12" db="EMBL/GenBank/DDBJ databases">
        <title>Comparative genomics gives insights into the taxonomy of the Azoarcus-Aromatoleum group and reveals separate origins of nif in the plant-associated Azoarcus and non-plant-associated Aromatoleum sub-groups.</title>
        <authorList>
            <person name="Lafos M."/>
            <person name="Maluk M."/>
            <person name="Batista M."/>
            <person name="Junghare M."/>
            <person name="Carmona M."/>
            <person name="Faoro H."/>
            <person name="Cruz L.M."/>
            <person name="Battistoni F."/>
            <person name="De Souza E."/>
            <person name="Pedrosa F."/>
            <person name="Chen W.-M."/>
            <person name="Poole P.S."/>
            <person name="Dixon R.A."/>
            <person name="James E.K."/>
        </authorList>
    </citation>
    <scope>NUCLEOTIDE SEQUENCE [LARGE SCALE GENOMIC DNA]</scope>
    <source>
        <strain evidence="4 5">22Lin</strain>
    </source>
</reference>
<evidence type="ECO:0000256" key="2">
    <source>
        <dbReference type="SAM" id="MobiDB-lite"/>
    </source>
</evidence>
<feature type="region of interest" description="Disordered" evidence="2">
    <location>
        <begin position="1"/>
        <end position="25"/>
    </location>
</feature>
<gene>
    <name evidence="4" type="ORF">GPA25_18630</name>
</gene>
<dbReference type="PRINTS" id="PR00364">
    <property type="entry name" value="DISEASERSIST"/>
</dbReference>
<dbReference type="Gene3D" id="3.40.50.300">
    <property type="entry name" value="P-loop containing nucleotide triphosphate hydrolases"/>
    <property type="match status" value="1"/>
</dbReference>
<comment type="caution">
    <text evidence="4">The sequence shown here is derived from an EMBL/GenBank/DDBJ whole genome shotgun (WGS) entry which is preliminary data.</text>
</comment>
<dbReference type="EMBL" id="WTVQ01000040">
    <property type="protein sequence ID" value="NMG76774.1"/>
    <property type="molecule type" value="Genomic_DNA"/>
</dbReference>
<feature type="region of interest" description="Disordered" evidence="2">
    <location>
        <begin position="1052"/>
        <end position="1074"/>
    </location>
</feature>
<dbReference type="Pfam" id="PF00931">
    <property type="entry name" value="NB-ARC"/>
    <property type="match status" value="1"/>
</dbReference>
<name>A0ABX1QED0_9RHOO</name>
<dbReference type="Proteomes" id="UP000648984">
    <property type="component" value="Unassembled WGS sequence"/>
</dbReference>
<dbReference type="PANTHER" id="PTHR22845:SF5">
    <property type="entry name" value="APOPTOTIC PROTEASE-ACTIVATING FACTOR 1"/>
    <property type="match status" value="1"/>
</dbReference>
<evidence type="ECO:0000313" key="4">
    <source>
        <dbReference type="EMBL" id="NMG76774.1"/>
    </source>
</evidence>
<sequence>MTPEQSETDEPRAGRAVPVSTNGGPYVGGNVNAGRDFVAGDQIVNIFQPHKAPPSPPFQALPPAADHVQRPHELANLKRYLIDGEGKLLSNTVALHGFGGMGKTTLARLFCADAEVRLACRDGILWVPLGKHRPAPEAQIADLVTALTGECSGCATLAGARSQLQAAVSSRTLLIVLDDVWDEAHIRDILDASAGCARLITTRKTETLPFDAILMDIAAMHEQDARQLLGAGLPTGEDARLDVLVRQLGSWPVLLRLANRTLRQSVLRQKTPFPKALDAIKEDLARKGVVAFDPRRDVTERDQAVAATVDVSLVDLEPDERQRYGELSLFPQDVPIPLSRAAELWGLIAGMDEVAARTLITSRIEPLALLDYNGETETLALHDVLRSYVSTKLPDRALLHLRLAEHWGDTPTQSNAYAWRWLAFHRAQAARLSVQPRRHQLTESLVRLTGDVTWQQGHEDALQDLPALREALSWALDAAVANDETLGVPLVVESADTLVSFRRDHLRPGPIFELARGGQLDAAWRRSALFAIDDHWRQALLLTLAWLAHRTERDRARSLCEQILGELGSQPALHDLVSWIRADLWDEPAPQFDSPVQPHQADEKLIEELLKRVGGGAYSRELIASRGLDADAEAPDPPRTRGLHRATDSADERSTTRYLAELDGPYLVAHAAADPGKGTETLKRYLSVYTNYNYPEYRFSTLWLLLGFVIRFPRAECSQWVQDAVLRILDAALGGGSVEFDQGLAIAVRAIRAQAGDEAARNALQLQAHELIGEAMRLKPGRDRAGSDIWAHHKRRMLASAQANGWLLGDEALAGRLLREAVELTESGFAGYQAPACLAVAEAFHVCQQGAPAVTDIETALEAAQRAAHNVQDPTFCARMTARVNAMRKYWWQGFDLEERARRLAEAAHLREFAAVHRVGHPYPGRRQDALKLPPWTTDDRSFAGLERLYQRNKADFLRLNGGERPLNEGDEVSVPDPGLVPHLAARLSAEMLAQAGGAPLPPQRLQLLRALVPYALLSPTALDAVLTRLVLAHARRTPAPDLAEATALEAVLDRRPPPDQPDTGSELIAGRLA</sequence>
<dbReference type="InterPro" id="IPR027417">
    <property type="entry name" value="P-loop_NTPase"/>
</dbReference>
<dbReference type="SUPFAM" id="SSF52540">
    <property type="entry name" value="P-loop containing nucleoside triphosphate hydrolases"/>
    <property type="match status" value="1"/>
</dbReference>
<keyword evidence="5" id="KW-1185">Reference proteome</keyword>
<organism evidence="4 5">
    <name type="scientific">Aromatoleum diolicum</name>
    <dbReference type="NCBI Taxonomy" id="75796"/>
    <lineage>
        <taxon>Bacteria</taxon>
        <taxon>Pseudomonadati</taxon>
        <taxon>Pseudomonadota</taxon>
        <taxon>Betaproteobacteria</taxon>
        <taxon>Rhodocyclales</taxon>
        <taxon>Rhodocyclaceae</taxon>
        <taxon>Aromatoleum</taxon>
    </lineage>
</organism>
<evidence type="ECO:0000256" key="1">
    <source>
        <dbReference type="ARBA" id="ARBA00022703"/>
    </source>
</evidence>
<dbReference type="PANTHER" id="PTHR22845">
    <property type="entry name" value="APOPTOTIC PROTEASE-ACTIVATING FACTOR 1"/>
    <property type="match status" value="1"/>
</dbReference>
<evidence type="ECO:0000313" key="5">
    <source>
        <dbReference type="Proteomes" id="UP000648984"/>
    </source>
</evidence>
<proteinExistence type="predicted"/>
<evidence type="ECO:0000259" key="3">
    <source>
        <dbReference type="Pfam" id="PF00931"/>
    </source>
</evidence>